<dbReference type="RefSeq" id="WP_081158512.1">
    <property type="nucleotide sequence ID" value="NZ_LWBP01000001.1"/>
</dbReference>
<dbReference type="AlphaFoldDB" id="A0A1V9GCB8"/>
<dbReference type="STRING" id="550983.A4R26_00420"/>
<dbReference type="Proteomes" id="UP000192276">
    <property type="component" value="Unassembled WGS sequence"/>
</dbReference>
<protein>
    <recommendedName>
        <fullName evidence="3">Outer membrane protein beta-barrel domain-containing protein</fullName>
    </recommendedName>
</protein>
<dbReference type="EMBL" id="LWBP01000001">
    <property type="protein sequence ID" value="OQP68309.1"/>
    <property type="molecule type" value="Genomic_DNA"/>
</dbReference>
<accession>A0A1V9GCB8</accession>
<sequence length="81" mass="9474">MANACRCAKKINERATLNLAARDIFHTWKLKREIIIPYAQVRYYLEFDTQRFDLTFSYRFGKAAGNKERRTGIDAEAGRVN</sequence>
<evidence type="ECO:0008006" key="3">
    <source>
        <dbReference type="Google" id="ProtNLM"/>
    </source>
</evidence>
<evidence type="ECO:0000313" key="1">
    <source>
        <dbReference type="EMBL" id="OQP68309.1"/>
    </source>
</evidence>
<comment type="caution">
    <text evidence="1">The sequence shown here is derived from an EMBL/GenBank/DDBJ whole genome shotgun (WGS) entry which is preliminary data.</text>
</comment>
<keyword evidence="2" id="KW-1185">Reference proteome</keyword>
<organism evidence="1 2">
    <name type="scientific">Niastella populi</name>
    <dbReference type="NCBI Taxonomy" id="550983"/>
    <lineage>
        <taxon>Bacteria</taxon>
        <taxon>Pseudomonadati</taxon>
        <taxon>Bacteroidota</taxon>
        <taxon>Chitinophagia</taxon>
        <taxon>Chitinophagales</taxon>
        <taxon>Chitinophagaceae</taxon>
        <taxon>Niastella</taxon>
    </lineage>
</organism>
<evidence type="ECO:0000313" key="2">
    <source>
        <dbReference type="Proteomes" id="UP000192276"/>
    </source>
</evidence>
<reference evidence="2" key="1">
    <citation type="submission" date="2016-04" db="EMBL/GenBank/DDBJ databases">
        <authorList>
            <person name="Chen L."/>
            <person name="Zhuang W."/>
            <person name="Wang G."/>
        </authorList>
    </citation>
    <scope>NUCLEOTIDE SEQUENCE [LARGE SCALE GENOMIC DNA]</scope>
    <source>
        <strain evidence="2">208</strain>
    </source>
</reference>
<name>A0A1V9GCB8_9BACT</name>
<gene>
    <name evidence="1" type="ORF">A4R26_00420</name>
</gene>
<proteinExistence type="predicted"/>